<accession>A0A017SYC8</accession>
<gene>
    <name evidence="1" type="ORF">CAP_7602</name>
</gene>
<keyword evidence="2" id="KW-1185">Reference proteome</keyword>
<dbReference type="AlphaFoldDB" id="A0A017SYC8"/>
<reference evidence="1 2" key="1">
    <citation type="submission" date="2013-05" db="EMBL/GenBank/DDBJ databases">
        <title>Genome assembly of Chondromyces apiculatus DSM 436.</title>
        <authorList>
            <person name="Sharma G."/>
            <person name="Khatri I."/>
            <person name="Kaur C."/>
            <person name="Mayilraj S."/>
            <person name="Subramanian S."/>
        </authorList>
    </citation>
    <scope>NUCLEOTIDE SEQUENCE [LARGE SCALE GENOMIC DNA]</scope>
    <source>
        <strain evidence="1 2">DSM 436</strain>
    </source>
</reference>
<proteinExistence type="predicted"/>
<evidence type="ECO:0000313" key="1">
    <source>
        <dbReference type="EMBL" id="EYF01984.1"/>
    </source>
</evidence>
<dbReference type="Gene3D" id="3.40.50.880">
    <property type="match status" value="1"/>
</dbReference>
<organism evidence="1 2">
    <name type="scientific">Chondromyces apiculatus DSM 436</name>
    <dbReference type="NCBI Taxonomy" id="1192034"/>
    <lineage>
        <taxon>Bacteria</taxon>
        <taxon>Pseudomonadati</taxon>
        <taxon>Myxococcota</taxon>
        <taxon>Polyangia</taxon>
        <taxon>Polyangiales</taxon>
        <taxon>Polyangiaceae</taxon>
        <taxon>Chondromyces</taxon>
    </lineage>
</organism>
<dbReference type="RefSeq" id="WP_044248352.1">
    <property type="nucleotide sequence ID" value="NZ_ASRX01000068.1"/>
</dbReference>
<dbReference type="STRING" id="1192034.CAP_7602"/>
<sequence length="313" mass="36235">MQGTALVYSSHERSHHIHNDLIVQRALRGRDNKRVLFLPMSETPQGGSEMERQEFSWGRFQYYFSHYRRYGLEAVPFFWTSGLRKEDVDALWHLLWSSEVVILGGGFPALGLHRYKELGARFNGERGLFGRILHERRARGLLTVGFSAGADQLCEHLFRRTWDSPGDSDGFGLVRRTMVTLHHDDSRNGDLHYAARRFQDHFVFGLPNDSGLNTDWGVLPSGNVWQVYEFVVDTSWDDPSDQFHIRTRQGALIDHFDADGRHWAFRGGDRLVRIESADGRYREAWMTSGGRLLNYWSRQPSRFHSIEDVLASH</sequence>
<comment type="caution">
    <text evidence="1">The sequence shown here is derived from an EMBL/GenBank/DDBJ whole genome shotgun (WGS) entry which is preliminary data.</text>
</comment>
<dbReference type="EMBL" id="ASRX01000068">
    <property type="protein sequence ID" value="EYF01984.1"/>
    <property type="molecule type" value="Genomic_DNA"/>
</dbReference>
<evidence type="ECO:0000313" key="2">
    <source>
        <dbReference type="Proteomes" id="UP000019678"/>
    </source>
</evidence>
<dbReference type="OrthoDB" id="5489326at2"/>
<protein>
    <submittedName>
        <fullName evidence="1">Uncharacterized protein</fullName>
    </submittedName>
</protein>
<dbReference type="Proteomes" id="UP000019678">
    <property type="component" value="Unassembled WGS sequence"/>
</dbReference>
<name>A0A017SYC8_9BACT</name>
<dbReference type="InterPro" id="IPR029062">
    <property type="entry name" value="Class_I_gatase-like"/>
</dbReference>
<dbReference type="SUPFAM" id="SSF52317">
    <property type="entry name" value="Class I glutamine amidotransferase-like"/>
    <property type="match status" value="1"/>
</dbReference>